<protein>
    <submittedName>
        <fullName evidence="2">Uncharacterized protein</fullName>
    </submittedName>
</protein>
<gene>
    <name evidence="2" type="ORF">CAUPRSCDRAFT_10578</name>
</gene>
<feature type="region of interest" description="Disordered" evidence="1">
    <location>
        <begin position="120"/>
        <end position="160"/>
    </location>
</feature>
<evidence type="ECO:0000313" key="2">
    <source>
        <dbReference type="EMBL" id="RKO97770.1"/>
    </source>
</evidence>
<feature type="region of interest" description="Disordered" evidence="1">
    <location>
        <begin position="260"/>
        <end position="296"/>
    </location>
</feature>
<feature type="region of interest" description="Disordered" evidence="1">
    <location>
        <begin position="174"/>
        <end position="236"/>
    </location>
</feature>
<dbReference type="AlphaFoldDB" id="A0A4P9X141"/>
<organism evidence="2 3">
    <name type="scientific">Caulochytrium protostelioides</name>
    <dbReference type="NCBI Taxonomy" id="1555241"/>
    <lineage>
        <taxon>Eukaryota</taxon>
        <taxon>Fungi</taxon>
        <taxon>Fungi incertae sedis</taxon>
        <taxon>Chytridiomycota</taxon>
        <taxon>Chytridiomycota incertae sedis</taxon>
        <taxon>Chytridiomycetes</taxon>
        <taxon>Caulochytriales</taxon>
        <taxon>Caulochytriaceae</taxon>
        <taxon>Caulochytrium</taxon>
    </lineage>
</organism>
<proteinExistence type="predicted"/>
<evidence type="ECO:0000256" key="1">
    <source>
        <dbReference type="SAM" id="MobiDB-lite"/>
    </source>
</evidence>
<feature type="compositionally biased region" description="Low complexity" evidence="1">
    <location>
        <begin position="120"/>
        <end position="131"/>
    </location>
</feature>
<reference evidence="3" key="1">
    <citation type="journal article" date="2018" name="Nat. Microbiol.">
        <title>Leveraging single-cell genomics to expand the fungal tree of life.</title>
        <authorList>
            <person name="Ahrendt S.R."/>
            <person name="Quandt C.A."/>
            <person name="Ciobanu D."/>
            <person name="Clum A."/>
            <person name="Salamov A."/>
            <person name="Andreopoulos B."/>
            <person name="Cheng J.F."/>
            <person name="Woyke T."/>
            <person name="Pelin A."/>
            <person name="Henrissat B."/>
            <person name="Reynolds N.K."/>
            <person name="Benny G.L."/>
            <person name="Smith M.E."/>
            <person name="James T.Y."/>
            <person name="Grigoriev I.V."/>
        </authorList>
    </citation>
    <scope>NUCLEOTIDE SEQUENCE [LARGE SCALE GENOMIC DNA]</scope>
    <source>
        <strain evidence="3">ATCC 52028</strain>
    </source>
</reference>
<dbReference type="Proteomes" id="UP000268535">
    <property type="component" value="Unassembled WGS sequence"/>
</dbReference>
<name>A0A4P9X141_9FUNG</name>
<feature type="compositionally biased region" description="Basic and acidic residues" evidence="1">
    <location>
        <begin position="142"/>
        <end position="152"/>
    </location>
</feature>
<accession>A0A4P9X141</accession>
<sequence length="346" mass="36271">MYDPFATPPPVLPAALRVIPDPPSPRPTGSCGALLPSATSPLIGSAPPNTYVGAMSPPPLDDFAVMSTPHAVAAGNEIRWPLPMQAPHPRTILKQCAHAFQTSHVGGSSGIGLPLPLIASSQTETRSSDSSATLMQSREHRRRDGEGPDKDALTGGLGGGIHRRAEEIDGLHRYDECHGPTNVGNEDVCGRRDDDDDGNDHDGNANPSGSGGVDGKTDGTPLAAYQGSPSPPWIPRNHVPLEPLATLLMPLPISSLVGSEDLEPHGLSTPAPPMTEGPATEHPYSPDVVGDMADRQLPRTPAPYAYAAFTAFRDHPSHTPRPHMPLLSDVAVAHAVIGTPTSDHDP</sequence>
<dbReference type="EMBL" id="ML009172">
    <property type="protein sequence ID" value="RKO97770.1"/>
    <property type="molecule type" value="Genomic_DNA"/>
</dbReference>
<evidence type="ECO:0000313" key="3">
    <source>
        <dbReference type="Proteomes" id="UP000268535"/>
    </source>
</evidence>